<name>Q1RCX2_ECOUT</name>
<organism evidence="1 2">
    <name type="scientific">Escherichia coli (strain UTI89 / UPEC)</name>
    <dbReference type="NCBI Taxonomy" id="364106"/>
    <lineage>
        <taxon>Bacteria</taxon>
        <taxon>Pseudomonadati</taxon>
        <taxon>Pseudomonadota</taxon>
        <taxon>Gammaproteobacteria</taxon>
        <taxon>Enterobacterales</taxon>
        <taxon>Enterobacteriaceae</taxon>
        <taxon>Escherichia</taxon>
    </lineage>
</organism>
<protein>
    <recommendedName>
        <fullName evidence="3">DNA-packaging protein</fullName>
    </recommendedName>
</protein>
<dbReference type="KEGG" id="eci:UTI89_C1310"/>
<accession>Q1RCX2</accession>
<sequence>MMPLCEMTVNDALVPAHNSKHHNRSDSILAVSDNYSRFRVLSVDPTGYGAATSRFFTIYENFSGKIVSVLLEYNFLFFFNIASVKVRHESVRKCLFLAFSCRALYLIMGCFHEG</sequence>
<evidence type="ECO:0000313" key="1">
    <source>
        <dbReference type="EMBL" id="ABE06792.1"/>
    </source>
</evidence>
<dbReference type="Proteomes" id="UP000001952">
    <property type="component" value="Chromosome"/>
</dbReference>
<evidence type="ECO:0000313" key="2">
    <source>
        <dbReference type="Proteomes" id="UP000001952"/>
    </source>
</evidence>
<dbReference type="EMBL" id="CP000243">
    <property type="protein sequence ID" value="ABE06792.1"/>
    <property type="molecule type" value="Genomic_DNA"/>
</dbReference>
<dbReference type="AlphaFoldDB" id="Q1RCX2"/>
<proteinExistence type="predicted"/>
<evidence type="ECO:0008006" key="3">
    <source>
        <dbReference type="Google" id="ProtNLM"/>
    </source>
</evidence>
<gene>
    <name evidence="1" type="ordered locus">UTI89_C1310</name>
</gene>
<reference evidence="1 2" key="1">
    <citation type="journal article" date="2006" name="Proc. Natl. Acad. Sci. U.S.A.">
        <title>Identification of genes subject to positive selection in uropathogenic strains of Escherichia coli: a comparative genomics approach.</title>
        <authorList>
            <person name="Chen S.L."/>
            <person name="Hung C.S."/>
            <person name="Xu J."/>
            <person name="Reigstad C.S."/>
            <person name="Magrini V."/>
            <person name="Sabo A."/>
            <person name="Blasiar D."/>
            <person name="Bieri T."/>
            <person name="Meyer R.R."/>
            <person name="Ozersky P."/>
            <person name="Armstrong J.R."/>
            <person name="Fulton R.S."/>
            <person name="Latreille J.P."/>
            <person name="Spieth J."/>
            <person name="Hooton T.M."/>
            <person name="Mardis E.R."/>
            <person name="Hultgren S.J."/>
            <person name="Gordon J.I."/>
        </authorList>
    </citation>
    <scope>NUCLEOTIDE SEQUENCE [LARGE SCALE GENOMIC DNA]</scope>
    <source>
        <strain evidence="2">UTI89 / UPEC</strain>
    </source>
</reference>
<dbReference type="HOGENOM" id="CLU_179905_1_0_6"/>